<evidence type="ECO:0000313" key="1">
    <source>
        <dbReference type="EMBL" id="KAJ9584335.1"/>
    </source>
</evidence>
<feature type="non-terminal residue" evidence="1">
    <location>
        <position position="65"/>
    </location>
</feature>
<name>A0AAD8EBH0_DIPPU</name>
<reference evidence="1" key="2">
    <citation type="submission" date="2023-05" db="EMBL/GenBank/DDBJ databases">
        <authorList>
            <person name="Fouks B."/>
        </authorList>
    </citation>
    <scope>NUCLEOTIDE SEQUENCE</scope>
    <source>
        <strain evidence="1">Stay&amp;Tobe</strain>
        <tissue evidence="1">Testes</tissue>
    </source>
</reference>
<sequence>YCCKLLENGTSGSFQKNHYKYGKCKVISMDIFFYMLEPTSHINGKYFIPHNDSNISCPYTHNSLA</sequence>
<protein>
    <submittedName>
        <fullName evidence="1">Uncharacterized protein</fullName>
    </submittedName>
</protein>
<reference evidence="1" key="1">
    <citation type="journal article" date="2023" name="IScience">
        <title>Live-bearing cockroach genome reveals convergent evolutionary mechanisms linked to viviparity in insects and beyond.</title>
        <authorList>
            <person name="Fouks B."/>
            <person name="Harrison M.C."/>
            <person name="Mikhailova A.A."/>
            <person name="Marchal E."/>
            <person name="English S."/>
            <person name="Carruthers M."/>
            <person name="Jennings E.C."/>
            <person name="Chiamaka E.L."/>
            <person name="Frigard R.A."/>
            <person name="Pippel M."/>
            <person name="Attardo G.M."/>
            <person name="Benoit J.B."/>
            <person name="Bornberg-Bauer E."/>
            <person name="Tobe S.S."/>
        </authorList>
    </citation>
    <scope>NUCLEOTIDE SEQUENCE</scope>
    <source>
        <strain evidence="1">Stay&amp;Tobe</strain>
    </source>
</reference>
<keyword evidence="2" id="KW-1185">Reference proteome</keyword>
<comment type="caution">
    <text evidence="1">The sequence shown here is derived from an EMBL/GenBank/DDBJ whole genome shotgun (WGS) entry which is preliminary data.</text>
</comment>
<dbReference type="Proteomes" id="UP001233999">
    <property type="component" value="Unassembled WGS sequence"/>
</dbReference>
<feature type="non-terminal residue" evidence="1">
    <location>
        <position position="1"/>
    </location>
</feature>
<gene>
    <name evidence="1" type="ORF">L9F63_021294</name>
</gene>
<accession>A0AAD8EBH0</accession>
<proteinExistence type="predicted"/>
<organism evidence="1 2">
    <name type="scientific">Diploptera punctata</name>
    <name type="common">Pacific beetle cockroach</name>
    <dbReference type="NCBI Taxonomy" id="6984"/>
    <lineage>
        <taxon>Eukaryota</taxon>
        <taxon>Metazoa</taxon>
        <taxon>Ecdysozoa</taxon>
        <taxon>Arthropoda</taxon>
        <taxon>Hexapoda</taxon>
        <taxon>Insecta</taxon>
        <taxon>Pterygota</taxon>
        <taxon>Neoptera</taxon>
        <taxon>Polyneoptera</taxon>
        <taxon>Dictyoptera</taxon>
        <taxon>Blattodea</taxon>
        <taxon>Blaberoidea</taxon>
        <taxon>Blaberidae</taxon>
        <taxon>Diplopterinae</taxon>
        <taxon>Diploptera</taxon>
    </lineage>
</organism>
<dbReference type="EMBL" id="JASPKZ010007428">
    <property type="protein sequence ID" value="KAJ9584335.1"/>
    <property type="molecule type" value="Genomic_DNA"/>
</dbReference>
<dbReference type="AlphaFoldDB" id="A0AAD8EBH0"/>
<evidence type="ECO:0000313" key="2">
    <source>
        <dbReference type="Proteomes" id="UP001233999"/>
    </source>
</evidence>